<feature type="transmembrane region" description="Helical" evidence="5">
    <location>
        <begin position="174"/>
        <end position="192"/>
    </location>
</feature>
<keyword evidence="3 5" id="KW-1133">Transmembrane helix</keyword>
<comment type="subcellular location">
    <subcellularLocation>
        <location evidence="1">Membrane</location>
        <topology evidence="1">Multi-pass membrane protein</topology>
    </subcellularLocation>
</comment>
<evidence type="ECO:0000256" key="1">
    <source>
        <dbReference type="ARBA" id="ARBA00004141"/>
    </source>
</evidence>
<feature type="transmembrane region" description="Helical" evidence="5">
    <location>
        <begin position="293"/>
        <end position="313"/>
    </location>
</feature>
<dbReference type="InterPro" id="IPR001694">
    <property type="entry name" value="NADH_UbQ_OxRdtase_su1/FPO"/>
</dbReference>
<protein>
    <submittedName>
        <fullName evidence="6">Formate hydrogenlyase</fullName>
    </submittedName>
</protein>
<evidence type="ECO:0000256" key="2">
    <source>
        <dbReference type="ARBA" id="ARBA00022692"/>
    </source>
</evidence>
<dbReference type="Proteomes" id="UP000178086">
    <property type="component" value="Unassembled WGS sequence"/>
</dbReference>
<feature type="transmembrane region" description="Helical" evidence="5">
    <location>
        <begin position="232"/>
        <end position="251"/>
    </location>
</feature>
<dbReference type="AlphaFoldDB" id="A0A1F2UIV8"/>
<proteinExistence type="predicted"/>
<evidence type="ECO:0000313" key="6">
    <source>
        <dbReference type="EMBL" id="OFW32947.1"/>
    </source>
</evidence>
<keyword evidence="2 5" id="KW-0812">Transmembrane</keyword>
<dbReference type="Pfam" id="PF00146">
    <property type="entry name" value="NADHdh"/>
    <property type="match status" value="1"/>
</dbReference>
<name>A0A1F2UIV8_9ACTN</name>
<feature type="transmembrane region" description="Helical" evidence="5">
    <location>
        <begin position="257"/>
        <end position="281"/>
    </location>
</feature>
<dbReference type="InterPro" id="IPR052561">
    <property type="entry name" value="ComplexI_Subunit1"/>
</dbReference>
<dbReference type="PANTHER" id="PTHR43359">
    <property type="entry name" value="FORMATE HYDROGENLYASE SUBUNIT 4"/>
    <property type="match status" value="1"/>
</dbReference>
<feature type="transmembrane region" description="Helical" evidence="5">
    <location>
        <begin position="74"/>
        <end position="96"/>
    </location>
</feature>
<keyword evidence="6" id="KW-0456">Lyase</keyword>
<dbReference type="GO" id="GO:0016829">
    <property type="term" value="F:lyase activity"/>
    <property type="evidence" value="ECO:0007669"/>
    <property type="project" value="UniProtKB-KW"/>
</dbReference>
<keyword evidence="4 5" id="KW-0472">Membrane</keyword>
<reference evidence="6 7" key="1">
    <citation type="journal article" date="2016" name="Nat. Commun.">
        <title>Thousands of microbial genomes shed light on interconnected biogeochemical processes in an aquifer system.</title>
        <authorList>
            <person name="Anantharaman K."/>
            <person name="Brown C.T."/>
            <person name="Hug L.A."/>
            <person name="Sharon I."/>
            <person name="Castelle C.J."/>
            <person name="Probst A.J."/>
            <person name="Thomas B.C."/>
            <person name="Singh A."/>
            <person name="Wilkins M.J."/>
            <person name="Karaoz U."/>
            <person name="Brodie E.L."/>
            <person name="Williams K.H."/>
            <person name="Hubbard S.S."/>
            <person name="Banfield J.F."/>
        </authorList>
    </citation>
    <scope>NUCLEOTIDE SEQUENCE [LARGE SCALE GENOMIC DNA]</scope>
</reference>
<evidence type="ECO:0000256" key="3">
    <source>
        <dbReference type="ARBA" id="ARBA00022989"/>
    </source>
</evidence>
<sequence>MEALLQRAIIGIGHVVLVLLVSPLMVNLIKKIKAHFQCRRGPGLLQGYYDLWKLLKKDAVISEHASWIFRATPYVVFSATLLAAAIIPAFTVLPPIGRVGDVIAVIYLLGLARFFTALAGLDTASSFGGMGSSREMMISSLAEPVIITALFVLAITAGSTNLSEIISSSLTSGYMQPSYLLILLALLIVVIAETGRVPVDNPATHLELTMVHEAMVLEYTGRDLALIEWASSIKLMLLLTLIANVFLPWGIAREITWVFMLSGIAAIVIKVTVLASIIAVVESSTAKLRLFRVPELIGGSFALAMLALILRITGKG</sequence>
<feature type="transmembrane region" description="Helical" evidence="5">
    <location>
        <begin position="6"/>
        <end position="29"/>
    </location>
</feature>
<accession>A0A1F2UIV8</accession>
<gene>
    <name evidence="6" type="ORF">A2074_00090</name>
</gene>
<evidence type="ECO:0000313" key="7">
    <source>
        <dbReference type="Proteomes" id="UP000178086"/>
    </source>
</evidence>
<dbReference type="EMBL" id="MELI01000080">
    <property type="protein sequence ID" value="OFW32947.1"/>
    <property type="molecule type" value="Genomic_DNA"/>
</dbReference>
<dbReference type="PANTHER" id="PTHR43359:SF1">
    <property type="entry name" value="FORMATE HYDROGENLYASE SUBUNIT 4-RELATED"/>
    <property type="match status" value="1"/>
</dbReference>
<comment type="caution">
    <text evidence="6">The sequence shown here is derived from an EMBL/GenBank/DDBJ whole genome shotgun (WGS) entry which is preliminary data.</text>
</comment>
<evidence type="ECO:0000256" key="5">
    <source>
        <dbReference type="SAM" id="Phobius"/>
    </source>
</evidence>
<organism evidence="6 7">
    <name type="scientific">Candidatus Aquicultor primus</name>
    <dbReference type="NCBI Taxonomy" id="1797195"/>
    <lineage>
        <taxon>Bacteria</taxon>
        <taxon>Bacillati</taxon>
        <taxon>Actinomycetota</taxon>
        <taxon>Candidatus Aquicultoria</taxon>
        <taxon>Candidatus Aquicultorales</taxon>
        <taxon>Candidatus Aquicultoraceae</taxon>
        <taxon>Candidatus Aquicultor</taxon>
    </lineage>
</organism>
<dbReference type="GO" id="GO:0005886">
    <property type="term" value="C:plasma membrane"/>
    <property type="evidence" value="ECO:0007669"/>
    <property type="project" value="TreeGrafter"/>
</dbReference>
<evidence type="ECO:0000256" key="4">
    <source>
        <dbReference type="ARBA" id="ARBA00023136"/>
    </source>
</evidence>
<feature type="transmembrane region" description="Helical" evidence="5">
    <location>
        <begin position="102"/>
        <end position="121"/>
    </location>
</feature>
<feature type="transmembrane region" description="Helical" evidence="5">
    <location>
        <begin position="141"/>
        <end position="162"/>
    </location>
</feature>